<dbReference type="InterPro" id="IPR013750">
    <property type="entry name" value="GHMP_kinase_C_dom"/>
</dbReference>
<keyword evidence="3" id="KW-0808">Transferase</keyword>
<comment type="caution">
    <text evidence="12">The sequence shown here is derived from an EMBL/GenBank/DDBJ whole genome shotgun (WGS) entry which is preliminary data.</text>
</comment>
<evidence type="ECO:0000256" key="7">
    <source>
        <dbReference type="ARBA" id="ARBA00022842"/>
    </source>
</evidence>
<keyword evidence="4" id="KW-0547">Nucleotide-binding</keyword>
<dbReference type="GO" id="GO:0004496">
    <property type="term" value="F:mevalonate kinase activity"/>
    <property type="evidence" value="ECO:0007669"/>
    <property type="project" value="InterPro"/>
</dbReference>
<dbReference type="InterPro" id="IPR006205">
    <property type="entry name" value="Mev_gal_kin"/>
</dbReference>
<keyword evidence="5 12" id="KW-0418">Kinase</keyword>
<dbReference type="InterPro" id="IPR014721">
    <property type="entry name" value="Ribsml_uS5_D2-typ_fold_subgr"/>
</dbReference>
<feature type="domain" description="GHMP kinase N-terminal" evidence="10">
    <location>
        <begin position="71"/>
        <end position="159"/>
    </location>
</feature>
<keyword evidence="2" id="KW-0444">Lipid biosynthesis</keyword>
<dbReference type="InterPro" id="IPR006204">
    <property type="entry name" value="GHMP_kinase_N_dom"/>
</dbReference>
<evidence type="ECO:0000259" key="11">
    <source>
        <dbReference type="Pfam" id="PF08544"/>
    </source>
</evidence>
<evidence type="ECO:0000256" key="9">
    <source>
        <dbReference type="ARBA" id="ARBA00029438"/>
    </source>
</evidence>
<dbReference type="Gene3D" id="3.30.230.10">
    <property type="match status" value="1"/>
</dbReference>
<evidence type="ECO:0000256" key="2">
    <source>
        <dbReference type="ARBA" id="ARBA00022516"/>
    </source>
</evidence>
<evidence type="ECO:0000256" key="3">
    <source>
        <dbReference type="ARBA" id="ARBA00022679"/>
    </source>
</evidence>
<protein>
    <submittedName>
        <fullName evidence="12">GHMP kinase</fullName>
    </submittedName>
</protein>
<evidence type="ECO:0000313" key="12">
    <source>
        <dbReference type="EMBL" id="RTE66012.1"/>
    </source>
</evidence>
<evidence type="ECO:0000256" key="6">
    <source>
        <dbReference type="ARBA" id="ARBA00022840"/>
    </source>
</evidence>
<accession>A0A430KRA2</accession>
<proteinExistence type="predicted"/>
<keyword evidence="13" id="KW-1185">Reference proteome</keyword>
<keyword evidence="7" id="KW-0460">Magnesium</keyword>
<evidence type="ECO:0000313" key="13">
    <source>
        <dbReference type="Proteomes" id="UP000283087"/>
    </source>
</evidence>
<keyword evidence="8" id="KW-0443">Lipid metabolism</keyword>
<dbReference type="InterPro" id="IPR036554">
    <property type="entry name" value="GHMP_kinase_C_sf"/>
</dbReference>
<organism evidence="12 13">
    <name type="scientific">Amphritea opalescens</name>
    <dbReference type="NCBI Taxonomy" id="2490544"/>
    <lineage>
        <taxon>Bacteria</taxon>
        <taxon>Pseudomonadati</taxon>
        <taxon>Pseudomonadota</taxon>
        <taxon>Gammaproteobacteria</taxon>
        <taxon>Oceanospirillales</taxon>
        <taxon>Oceanospirillaceae</taxon>
        <taxon>Amphritea</taxon>
    </lineage>
</organism>
<keyword evidence="1" id="KW-0963">Cytoplasm</keyword>
<dbReference type="UniPathway" id="UPA00057">
    <property type="reaction ID" value="UER00098"/>
</dbReference>
<keyword evidence="6" id="KW-0067">ATP-binding</keyword>
<dbReference type="SUPFAM" id="SSF55060">
    <property type="entry name" value="GHMP Kinase, C-terminal domain"/>
    <property type="match status" value="1"/>
</dbReference>
<evidence type="ECO:0000259" key="10">
    <source>
        <dbReference type="Pfam" id="PF00288"/>
    </source>
</evidence>
<name>A0A430KRA2_9GAMM</name>
<dbReference type="Pfam" id="PF00288">
    <property type="entry name" value="GHMP_kinases_N"/>
    <property type="match status" value="1"/>
</dbReference>
<sequence length="316" mass="33778">MKIKVTAPGSLMLMGEHAVLFGQRALACAVDKRISVILTPRLDRLVYIDSALAQYSASLDNLTPEPALSFVLAAIERQLAQLSHGFDLQIRSEFSHTVGLGSSAAVTAAVVSALQAYIGKTAVDGHDPSILFDEALAVVHQVQDGRGSGTDLVAAVYGGVVGYTVASAEMPPQIRRLQGLPTISLYYVGYKMKTLDVLKRVEGFAAQSPELYAGLYQLMGQTCEQAEQAVDNSDWPQLGRLMNIYQGLMDALGVNDAQLSEMIYTLRSDPDVLGAKISGSGLGDCVLALGNPSRELLAYEHIPVTVSSEGITIEYV</sequence>
<dbReference type="PRINTS" id="PR00959">
    <property type="entry name" value="MEVGALKINASE"/>
</dbReference>
<dbReference type="EMBL" id="RQXW01000007">
    <property type="protein sequence ID" value="RTE66012.1"/>
    <property type="molecule type" value="Genomic_DNA"/>
</dbReference>
<dbReference type="RefSeq" id="WP_126158519.1">
    <property type="nucleotide sequence ID" value="NZ_RQXW01000007.1"/>
</dbReference>
<dbReference type="SUPFAM" id="SSF54211">
    <property type="entry name" value="Ribosomal protein S5 domain 2-like"/>
    <property type="match status" value="1"/>
</dbReference>
<gene>
    <name evidence="12" type="ORF">EH243_10040</name>
</gene>
<dbReference type="PANTHER" id="PTHR43290:SF2">
    <property type="entry name" value="MEVALONATE KINASE"/>
    <property type="match status" value="1"/>
</dbReference>
<evidence type="ECO:0000256" key="5">
    <source>
        <dbReference type="ARBA" id="ARBA00022777"/>
    </source>
</evidence>
<dbReference type="Proteomes" id="UP000283087">
    <property type="component" value="Unassembled WGS sequence"/>
</dbReference>
<dbReference type="Gene3D" id="3.30.70.890">
    <property type="entry name" value="GHMP kinase, C-terminal domain"/>
    <property type="match status" value="1"/>
</dbReference>
<dbReference type="GO" id="GO:0005524">
    <property type="term" value="F:ATP binding"/>
    <property type="evidence" value="ECO:0007669"/>
    <property type="project" value="UniProtKB-KW"/>
</dbReference>
<evidence type="ECO:0000256" key="1">
    <source>
        <dbReference type="ARBA" id="ARBA00022490"/>
    </source>
</evidence>
<evidence type="ECO:0000256" key="8">
    <source>
        <dbReference type="ARBA" id="ARBA00023098"/>
    </source>
</evidence>
<dbReference type="AlphaFoldDB" id="A0A430KRA2"/>
<dbReference type="GO" id="GO:0019287">
    <property type="term" value="P:isopentenyl diphosphate biosynthetic process, mevalonate pathway"/>
    <property type="evidence" value="ECO:0007669"/>
    <property type="project" value="UniProtKB-UniPathway"/>
</dbReference>
<dbReference type="InterPro" id="IPR020568">
    <property type="entry name" value="Ribosomal_Su5_D2-typ_SF"/>
</dbReference>
<dbReference type="GO" id="GO:0005737">
    <property type="term" value="C:cytoplasm"/>
    <property type="evidence" value="ECO:0007669"/>
    <property type="project" value="InterPro"/>
</dbReference>
<comment type="pathway">
    <text evidence="9">Isoprenoid biosynthesis; isopentenyl diphosphate biosynthesis via mevalonate pathway; isopentenyl diphosphate from (R)-mevalonate: step 1/3.</text>
</comment>
<dbReference type="OrthoDB" id="6085637at2"/>
<dbReference type="PANTHER" id="PTHR43290">
    <property type="entry name" value="MEVALONATE KINASE"/>
    <property type="match status" value="1"/>
</dbReference>
<feature type="domain" description="GHMP kinase C-terminal" evidence="11">
    <location>
        <begin position="228"/>
        <end position="294"/>
    </location>
</feature>
<reference evidence="12 13" key="1">
    <citation type="submission" date="2018-11" db="EMBL/GenBank/DDBJ databases">
        <title>The draft genome sequence of Amphritea opalescens ANRC-JH13T.</title>
        <authorList>
            <person name="Fang Z."/>
            <person name="Zhang Y."/>
            <person name="Han X."/>
        </authorList>
    </citation>
    <scope>NUCLEOTIDE SEQUENCE [LARGE SCALE GENOMIC DNA]</scope>
    <source>
        <strain evidence="12 13">ANRC-JH13</strain>
    </source>
</reference>
<evidence type="ECO:0000256" key="4">
    <source>
        <dbReference type="ARBA" id="ARBA00022741"/>
    </source>
</evidence>
<dbReference type="Pfam" id="PF08544">
    <property type="entry name" value="GHMP_kinases_C"/>
    <property type="match status" value="1"/>
</dbReference>